<sequence>MSLLDDATKAELTALYLADDRHYHGIRHIEALLGLLAEYHTQFADREAVEAVIWFHDAIYDSRRKDNEALSAALAAERLRGHVDAPRLARIVKMIEATATHEVPDFDDATARNDAALLLDMDLSILGAPAKTFDAYEDAVRREYDWVSDADWRAGRGAVLRNFLARSRIFHADVFVTRFEARARANMERSLAKLSG</sequence>
<dbReference type="EMBL" id="JACHGI010000003">
    <property type="protein sequence ID" value="MBB6466619.1"/>
    <property type="molecule type" value="Genomic_DNA"/>
</dbReference>
<evidence type="ECO:0000313" key="1">
    <source>
        <dbReference type="EMBL" id="MBB6466619.1"/>
    </source>
</evidence>
<proteinExistence type="predicted"/>
<name>A0A8E1WES7_9HYPH</name>
<dbReference type="AlphaFoldDB" id="A0A8E1WES7"/>
<organism evidence="1 2">
    <name type="scientific">Aminobacter carboxidus</name>
    <dbReference type="NCBI Taxonomy" id="376165"/>
    <lineage>
        <taxon>Bacteria</taxon>
        <taxon>Pseudomonadati</taxon>
        <taxon>Pseudomonadota</taxon>
        <taxon>Alphaproteobacteria</taxon>
        <taxon>Hyphomicrobiales</taxon>
        <taxon>Phyllobacteriaceae</taxon>
        <taxon>Aminobacter</taxon>
    </lineage>
</organism>
<dbReference type="PANTHER" id="PTHR21174">
    <property type="match status" value="1"/>
</dbReference>
<dbReference type="PANTHER" id="PTHR21174:SF0">
    <property type="entry name" value="HD PHOSPHOHYDROLASE FAMILY PROTEIN-RELATED"/>
    <property type="match status" value="1"/>
</dbReference>
<dbReference type="RefSeq" id="WP_184769038.1">
    <property type="nucleotide sequence ID" value="NZ_JACHGI010000003.1"/>
</dbReference>
<dbReference type="InterPro" id="IPR009218">
    <property type="entry name" value="HD_phosphohydro"/>
</dbReference>
<dbReference type="SUPFAM" id="SSF109604">
    <property type="entry name" value="HD-domain/PDEase-like"/>
    <property type="match status" value="1"/>
</dbReference>
<evidence type="ECO:0000313" key="2">
    <source>
        <dbReference type="Proteomes" id="UP000532373"/>
    </source>
</evidence>
<comment type="caution">
    <text evidence="1">The sequence shown here is derived from an EMBL/GenBank/DDBJ whole genome shotgun (WGS) entry which is preliminary data.</text>
</comment>
<gene>
    <name evidence="1" type="ORF">HNQ96_002484</name>
</gene>
<dbReference type="PIRSF" id="PIRSF035170">
    <property type="entry name" value="HD_phosphohydro"/>
    <property type="match status" value="1"/>
</dbReference>
<reference evidence="1 2" key="1">
    <citation type="submission" date="2020-08" db="EMBL/GenBank/DDBJ databases">
        <title>Genomic Encyclopedia of Type Strains, Phase IV (KMG-IV): sequencing the most valuable type-strain genomes for metagenomic binning, comparative biology and taxonomic classification.</title>
        <authorList>
            <person name="Goeker M."/>
        </authorList>
    </citation>
    <scope>NUCLEOTIDE SEQUENCE [LARGE SCALE GENOMIC DNA]</scope>
    <source>
        <strain evidence="1 2">DSM 17454</strain>
    </source>
</reference>
<accession>A0A8E1WES7</accession>
<dbReference type="Proteomes" id="UP000532373">
    <property type="component" value="Unassembled WGS sequence"/>
</dbReference>
<protein>
    <submittedName>
        <fullName evidence="1">Metal-dependent HD superfamily phosphohydrolase</fullName>
    </submittedName>
</protein>